<dbReference type="AlphaFoldDB" id="A0A7S3AIT7"/>
<name>A0A7S3AIT7_9EUKA</name>
<comment type="subcellular location">
    <subcellularLocation>
        <location evidence="1">Cell membrane</location>
        <topology evidence="1">Multi-pass membrane protein</topology>
    </subcellularLocation>
    <subcellularLocation>
        <location evidence="2">Golgi apparatus membrane</location>
        <topology evidence="2">Multi-pass membrane protein</topology>
    </subcellularLocation>
</comment>
<evidence type="ECO:0000256" key="6">
    <source>
        <dbReference type="ARBA" id="ARBA00022475"/>
    </source>
</evidence>
<feature type="transmembrane region" description="Helical" evidence="13">
    <location>
        <begin position="39"/>
        <end position="61"/>
    </location>
</feature>
<reference evidence="14" key="1">
    <citation type="submission" date="2021-01" db="EMBL/GenBank/DDBJ databases">
        <authorList>
            <person name="Corre E."/>
            <person name="Pelletier E."/>
            <person name="Niang G."/>
            <person name="Scheremetjew M."/>
            <person name="Finn R."/>
            <person name="Kale V."/>
            <person name="Holt S."/>
            <person name="Cochrane G."/>
            <person name="Meng A."/>
            <person name="Brown T."/>
            <person name="Cohen L."/>
        </authorList>
    </citation>
    <scope>NUCLEOTIDE SEQUENCE</scope>
    <source>
        <strain evidence="14">CCMP281</strain>
    </source>
</reference>
<keyword evidence="12 13" id="KW-0472">Membrane</keyword>
<evidence type="ECO:0000256" key="10">
    <source>
        <dbReference type="ARBA" id="ARBA00022989"/>
    </source>
</evidence>
<evidence type="ECO:0000256" key="8">
    <source>
        <dbReference type="ARBA" id="ARBA00022692"/>
    </source>
</evidence>
<dbReference type="GO" id="GO:0005886">
    <property type="term" value="C:plasma membrane"/>
    <property type="evidence" value="ECO:0007669"/>
    <property type="project" value="UniProtKB-SubCell"/>
</dbReference>
<proteinExistence type="inferred from homology"/>
<gene>
    <name evidence="14" type="ORF">HERI1096_LOCUS6711</name>
</gene>
<evidence type="ECO:0000256" key="9">
    <source>
        <dbReference type="ARBA" id="ARBA00022737"/>
    </source>
</evidence>
<sequence length="93" mass="9972">MRQVIRTRSVEFMPLPLSVGGLVCSGCWFVYALKAKDDFILSPNAAGVALSIVQIALYSYYRNGAPNIDASRALISPVSADDGGIKSTTNQPH</sequence>
<keyword evidence="11" id="KW-0333">Golgi apparatus</keyword>
<dbReference type="InterPro" id="IPR004316">
    <property type="entry name" value="SWEET_rpt"/>
</dbReference>
<organism evidence="14">
    <name type="scientific">Haptolina ericina</name>
    <dbReference type="NCBI Taxonomy" id="156174"/>
    <lineage>
        <taxon>Eukaryota</taxon>
        <taxon>Haptista</taxon>
        <taxon>Haptophyta</taxon>
        <taxon>Prymnesiophyceae</taxon>
        <taxon>Prymnesiales</taxon>
        <taxon>Prymnesiaceae</taxon>
        <taxon>Haptolina</taxon>
    </lineage>
</organism>
<dbReference type="GO" id="GO:0051119">
    <property type="term" value="F:sugar transmembrane transporter activity"/>
    <property type="evidence" value="ECO:0007669"/>
    <property type="project" value="InterPro"/>
</dbReference>
<dbReference type="InterPro" id="IPR047664">
    <property type="entry name" value="SWEET"/>
</dbReference>
<evidence type="ECO:0000256" key="1">
    <source>
        <dbReference type="ARBA" id="ARBA00004651"/>
    </source>
</evidence>
<evidence type="ECO:0000256" key="3">
    <source>
        <dbReference type="ARBA" id="ARBA00007809"/>
    </source>
</evidence>
<comment type="similarity">
    <text evidence="3">Belongs to the SWEET sugar transporter family.</text>
</comment>
<evidence type="ECO:0000256" key="2">
    <source>
        <dbReference type="ARBA" id="ARBA00004653"/>
    </source>
</evidence>
<protein>
    <recommendedName>
        <fullName evidence="4">Sugar transporter SWEET1</fullName>
    </recommendedName>
</protein>
<dbReference type="GO" id="GO:0000139">
    <property type="term" value="C:Golgi membrane"/>
    <property type="evidence" value="ECO:0007669"/>
    <property type="project" value="UniProtKB-SubCell"/>
</dbReference>
<dbReference type="FunFam" id="1.20.1280.290:FF:000004">
    <property type="entry name" value="Sugar transporter SWEET"/>
    <property type="match status" value="1"/>
</dbReference>
<evidence type="ECO:0000256" key="4">
    <source>
        <dbReference type="ARBA" id="ARBA00021741"/>
    </source>
</evidence>
<accession>A0A7S3AIT7</accession>
<evidence type="ECO:0000313" key="14">
    <source>
        <dbReference type="EMBL" id="CAE0106053.1"/>
    </source>
</evidence>
<dbReference type="Pfam" id="PF03083">
    <property type="entry name" value="MtN3_slv"/>
    <property type="match status" value="1"/>
</dbReference>
<evidence type="ECO:0000256" key="11">
    <source>
        <dbReference type="ARBA" id="ARBA00023034"/>
    </source>
</evidence>
<keyword evidence="8 13" id="KW-0812">Transmembrane</keyword>
<evidence type="ECO:0000256" key="13">
    <source>
        <dbReference type="SAM" id="Phobius"/>
    </source>
</evidence>
<evidence type="ECO:0000256" key="12">
    <source>
        <dbReference type="ARBA" id="ARBA00023136"/>
    </source>
</evidence>
<dbReference type="PANTHER" id="PTHR10791">
    <property type="entry name" value="RAG1-ACTIVATING PROTEIN 1"/>
    <property type="match status" value="1"/>
</dbReference>
<feature type="transmembrane region" description="Helical" evidence="13">
    <location>
        <begin position="12"/>
        <end position="33"/>
    </location>
</feature>
<evidence type="ECO:0000256" key="5">
    <source>
        <dbReference type="ARBA" id="ARBA00022448"/>
    </source>
</evidence>
<keyword evidence="9" id="KW-0677">Repeat</keyword>
<keyword evidence="6" id="KW-1003">Cell membrane</keyword>
<dbReference type="PANTHER" id="PTHR10791:SF30">
    <property type="entry name" value="SUGAR TRANSPORTER SWEET1"/>
    <property type="match status" value="1"/>
</dbReference>
<dbReference type="Gene3D" id="1.20.1280.290">
    <property type="match status" value="1"/>
</dbReference>
<keyword evidence="7" id="KW-0762">Sugar transport</keyword>
<evidence type="ECO:0000256" key="7">
    <source>
        <dbReference type="ARBA" id="ARBA00022597"/>
    </source>
</evidence>
<keyword evidence="10 13" id="KW-1133">Transmembrane helix</keyword>
<dbReference type="EMBL" id="HBHX01012063">
    <property type="protein sequence ID" value="CAE0106053.1"/>
    <property type="molecule type" value="Transcribed_RNA"/>
</dbReference>
<keyword evidence="5" id="KW-0813">Transport</keyword>